<comment type="caution">
    <text evidence="3">The sequence shown here is derived from an EMBL/GenBank/DDBJ whole genome shotgun (WGS) entry which is preliminary data.</text>
</comment>
<evidence type="ECO:0000256" key="2">
    <source>
        <dbReference type="SAM" id="Phobius"/>
    </source>
</evidence>
<accession>A0A927ZUX8</accession>
<sequence>MDCIGVRLLKKSIIIIGAVFIYIVIMAAGAAAYFYFDQQQKIHQEAMQAAEQLQKEKTPEELQREAEKAKEEELRRQAEEQERQKREQRRKKERELKEAMKEETINGITYYKYNWPKKPEPGVYLRPFVMAGGVKAAMAYEIYYFYHINDPLQTAWINGDFLDIMAGGETTTVPLDYTRINKHMASDAEWLIESYSLTAAPNVMAAFKRILATGGGSIVYYRSGGKSRHHDLSATEVKRIREMMELYEILAAE</sequence>
<dbReference type="EMBL" id="SVCA01000004">
    <property type="protein sequence ID" value="MBE6085005.1"/>
    <property type="molecule type" value="Genomic_DNA"/>
</dbReference>
<dbReference type="Proteomes" id="UP000772151">
    <property type="component" value="Unassembled WGS sequence"/>
</dbReference>
<keyword evidence="2" id="KW-0472">Membrane</keyword>
<protein>
    <submittedName>
        <fullName evidence="3">Uncharacterized protein</fullName>
    </submittedName>
</protein>
<proteinExistence type="predicted"/>
<keyword evidence="2" id="KW-0812">Transmembrane</keyword>
<organism evidence="3 4">
    <name type="scientific">Selenomonas ruminantium</name>
    <dbReference type="NCBI Taxonomy" id="971"/>
    <lineage>
        <taxon>Bacteria</taxon>
        <taxon>Bacillati</taxon>
        <taxon>Bacillota</taxon>
        <taxon>Negativicutes</taxon>
        <taxon>Selenomonadales</taxon>
        <taxon>Selenomonadaceae</taxon>
        <taxon>Selenomonas</taxon>
    </lineage>
</organism>
<feature type="transmembrane region" description="Helical" evidence="2">
    <location>
        <begin position="12"/>
        <end position="36"/>
    </location>
</feature>
<feature type="compositionally biased region" description="Basic and acidic residues" evidence="1">
    <location>
        <begin position="53"/>
        <end position="85"/>
    </location>
</feature>
<reference evidence="3" key="1">
    <citation type="submission" date="2019-04" db="EMBL/GenBank/DDBJ databases">
        <title>Evolution of Biomass-Degrading Anaerobic Consortia Revealed by Metagenomics.</title>
        <authorList>
            <person name="Peng X."/>
        </authorList>
    </citation>
    <scope>NUCLEOTIDE SEQUENCE</scope>
    <source>
        <strain evidence="3">SIG242</strain>
    </source>
</reference>
<keyword evidence="2" id="KW-1133">Transmembrane helix</keyword>
<evidence type="ECO:0000256" key="1">
    <source>
        <dbReference type="SAM" id="MobiDB-lite"/>
    </source>
</evidence>
<feature type="region of interest" description="Disordered" evidence="1">
    <location>
        <begin position="50"/>
        <end position="95"/>
    </location>
</feature>
<gene>
    <name evidence="3" type="ORF">E7203_05990</name>
</gene>
<evidence type="ECO:0000313" key="3">
    <source>
        <dbReference type="EMBL" id="MBE6085005.1"/>
    </source>
</evidence>
<name>A0A927ZUX8_SELRU</name>
<evidence type="ECO:0000313" key="4">
    <source>
        <dbReference type="Proteomes" id="UP000772151"/>
    </source>
</evidence>
<dbReference type="AlphaFoldDB" id="A0A927ZUX8"/>